<dbReference type="GO" id="GO:0008441">
    <property type="term" value="F:3'(2'),5'-bisphosphate nucleotidase activity"/>
    <property type="evidence" value="ECO:0007669"/>
    <property type="project" value="UniProtKB-EC"/>
</dbReference>
<keyword evidence="3" id="KW-0378">Hydrolase</keyword>
<dbReference type="PATRIC" id="fig|1122241.3.peg.1851"/>
<dbReference type="SUPFAM" id="SSF64182">
    <property type="entry name" value="DHH phosphoesterases"/>
    <property type="match status" value="1"/>
</dbReference>
<dbReference type="Gene3D" id="3.90.1640.10">
    <property type="entry name" value="inorganic pyrophosphatase (n-terminal core)"/>
    <property type="match status" value="1"/>
</dbReference>
<gene>
    <name evidence="3" type="primary">nrnA</name>
    <name evidence="3" type="ORF">MOMUL_17530</name>
</gene>
<sequence>MTAIESIAAALAASRDVAVVSHIIPDGDCLGSTLALALALRQRGTRAVAVNADPVPDMFQFLPGQETIIPPEKVTEVPPLLVMVDSTDMERAGEGFSQWRQKTKMVINIDHHVSNTRFGDLNLVDSRAAATAELIYAVLEKIPVTITPAIATCLYTALATDTGSFQYENCTATTMRLAARLMEQGADLSLIREYLWERKPLASIRLLAAVLPTLTLAYDGRVAWLTVSRAALEAAGARPEHAEGLVNYPRSIAGVEVGLLFRELPDGLVKVSLRSKKIVDVNAVAARFGGGGHRRAAGCTIRGDLDTVVTMVVAAAGEAL</sequence>
<reference evidence="3 4" key="1">
    <citation type="submission" date="2016-02" db="EMBL/GenBank/DDBJ databases">
        <title>Genome sequence of Moorella mulderi DSM 14980.</title>
        <authorList>
            <person name="Poehlein A."/>
            <person name="Daniel R."/>
        </authorList>
    </citation>
    <scope>NUCLEOTIDE SEQUENCE [LARGE SCALE GENOMIC DNA]</scope>
    <source>
        <strain evidence="3 4">DSM 14980</strain>
    </source>
</reference>
<feature type="domain" description="DDH" evidence="1">
    <location>
        <begin position="17"/>
        <end position="157"/>
    </location>
</feature>
<dbReference type="Gene3D" id="3.10.310.30">
    <property type="match status" value="1"/>
</dbReference>
<dbReference type="OrthoDB" id="9803668at2"/>
<dbReference type="InterPro" id="IPR038763">
    <property type="entry name" value="DHH_sf"/>
</dbReference>
<dbReference type="Proteomes" id="UP000075670">
    <property type="component" value="Unassembled WGS sequence"/>
</dbReference>
<organism evidence="3 4">
    <name type="scientific">Moorella mulderi DSM 14980</name>
    <dbReference type="NCBI Taxonomy" id="1122241"/>
    <lineage>
        <taxon>Bacteria</taxon>
        <taxon>Bacillati</taxon>
        <taxon>Bacillota</taxon>
        <taxon>Clostridia</taxon>
        <taxon>Neomoorellales</taxon>
        <taxon>Neomoorellaceae</taxon>
        <taxon>Neomoorella</taxon>
    </lineage>
</organism>
<dbReference type="RefSeq" id="WP_062284072.1">
    <property type="nucleotide sequence ID" value="NZ_LTBC01000005.1"/>
</dbReference>
<dbReference type="InterPro" id="IPR003156">
    <property type="entry name" value="DHHA1_dom"/>
</dbReference>
<feature type="domain" description="DHHA1" evidence="2">
    <location>
        <begin position="234"/>
        <end position="308"/>
    </location>
</feature>
<dbReference type="GO" id="GO:0003676">
    <property type="term" value="F:nucleic acid binding"/>
    <property type="evidence" value="ECO:0007669"/>
    <property type="project" value="InterPro"/>
</dbReference>
<proteinExistence type="predicted"/>
<evidence type="ECO:0000313" key="3">
    <source>
        <dbReference type="EMBL" id="KYH32178.1"/>
    </source>
</evidence>
<dbReference type="InterPro" id="IPR001667">
    <property type="entry name" value="DDH_dom"/>
</dbReference>
<evidence type="ECO:0000259" key="1">
    <source>
        <dbReference type="Pfam" id="PF01368"/>
    </source>
</evidence>
<comment type="caution">
    <text evidence="3">The sequence shown here is derived from an EMBL/GenBank/DDBJ whole genome shotgun (WGS) entry which is preliminary data.</text>
</comment>
<keyword evidence="4" id="KW-1185">Reference proteome</keyword>
<dbReference type="Pfam" id="PF01368">
    <property type="entry name" value="DHH"/>
    <property type="match status" value="1"/>
</dbReference>
<dbReference type="EC" id="3.1.3.7" evidence="3"/>
<dbReference type="PANTHER" id="PTHR47618:SF1">
    <property type="entry name" value="BIFUNCTIONAL OLIGORIBONUCLEASE AND PAP PHOSPHATASE NRNA"/>
    <property type="match status" value="1"/>
</dbReference>
<dbReference type="EMBL" id="LTBC01000005">
    <property type="protein sequence ID" value="KYH32178.1"/>
    <property type="molecule type" value="Genomic_DNA"/>
</dbReference>
<evidence type="ECO:0000259" key="2">
    <source>
        <dbReference type="Pfam" id="PF02272"/>
    </source>
</evidence>
<name>A0A151AX09_9FIRM</name>
<accession>A0A151AX09</accession>
<evidence type="ECO:0000313" key="4">
    <source>
        <dbReference type="Proteomes" id="UP000075670"/>
    </source>
</evidence>
<dbReference type="InterPro" id="IPR051319">
    <property type="entry name" value="Oligoribo/pAp-PDE_c-di-AMP_PDE"/>
</dbReference>
<dbReference type="Pfam" id="PF02272">
    <property type="entry name" value="DHHA1"/>
    <property type="match status" value="1"/>
</dbReference>
<dbReference type="AlphaFoldDB" id="A0A151AX09"/>
<dbReference type="PANTHER" id="PTHR47618">
    <property type="entry name" value="BIFUNCTIONAL OLIGORIBONUCLEASE AND PAP PHOSPHATASE NRNA"/>
    <property type="match status" value="1"/>
</dbReference>
<dbReference type="EC" id="3.1.-.-" evidence="3"/>
<protein>
    <submittedName>
        <fullName evidence="3">Bifunctional oligoribonuclease and PAP phosphatase NrnA</fullName>
        <ecNumber evidence="3">3.1.-.-</ecNumber>
        <ecNumber evidence="3">3.1.3.7</ecNumber>
    </submittedName>
</protein>